<name>A0A2N9X7U4_9NEIS</name>
<protein>
    <submittedName>
        <fullName evidence="1">Uncharacterized protein</fullName>
    </submittedName>
</protein>
<dbReference type="AlphaFoldDB" id="A0A2N9X7U4"/>
<comment type="caution">
    <text evidence="1">The sequence shown here is derived from an EMBL/GenBank/DDBJ whole genome shotgun (WGS) entry which is preliminary data.</text>
</comment>
<gene>
    <name evidence="1" type="ORF">BHC54_04125</name>
</gene>
<reference evidence="1" key="1">
    <citation type="journal article" date="2017" name="MBio">
        <title>Type VI secretion-mediated competition in the bee gut microbiome.</title>
        <authorList>
            <person name="Steele M.I."/>
            <person name="Kwong W.K."/>
            <person name="Powell J.E."/>
            <person name="Whiteley M."/>
            <person name="Moran N.A."/>
        </authorList>
    </citation>
    <scope>NUCLEOTIDE SEQUENCE [LARGE SCALE GENOMIC DNA]</scope>
    <source>
        <strain evidence="1">WkB273</strain>
    </source>
</reference>
<dbReference type="EMBL" id="MEIL01000023">
    <property type="protein sequence ID" value="PIT39953.1"/>
    <property type="molecule type" value="Genomic_DNA"/>
</dbReference>
<dbReference type="Proteomes" id="UP000230202">
    <property type="component" value="Unassembled WGS sequence"/>
</dbReference>
<organism evidence="1 2">
    <name type="scientific">Snodgrassella alvi</name>
    <dbReference type="NCBI Taxonomy" id="1196083"/>
    <lineage>
        <taxon>Bacteria</taxon>
        <taxon>Pseudomonadati</taxon>
        <taxon>Pseudomonadota</taxon>
        <taxon>Betaproteobacteria</taxon>
        <taxon>Neisseriales</taxon>
        <taxon>Neisseriaceae</taxon>
        <taxon>Snodgrassella</taxon>
    </lineage>
</organism>
<keyword evidence="2" id="KW-1185">Reference proteome</keyword>
<accession>A0A2N9X7U4</accession>
<proteinExistence type="predicted"/>
<evidence type="ECO:0000313" key="1">
    <source>
        <dbReference type="EMBL" id="PIT39953.1"/>
    </source>
</evidence>
<sequence>MTATTPGMTAANALDCQPATLEYPVFLQSEYCILRTGRAITATGRQKRADGILVKPNQTQQ</sequence>
<evidence type="ECO:0000313" key="2">
    <source>
        <dbReference type="Proteomes" id="UP000230202"/>
    </source>
</evidence>